<feature type="compositionally biased region" description="Polar residues" evidence="1">
    <location>
        <begin position="188"/>
        <end position="198"/>
    </location>
</feature>
<feature type="region of interest" description="Disordered" evidence="1">
    <location>
        <begin position="178"/>
        <end position="198"/>
    </location>
</feature>
<gene>
    <name evidence="2" type="ORF">DUE52_18040</name>
</gene>
<evidence type="ECO:0000313" key="2">
    <source>
        <dbReference type="EMBL" id="RCR68296.1"/>
    </source>
</evidence>
<sequence length="198" mass="21713">MEIELKALDKLLEHLYHARESVSPGSLPWFVNAKGGSQEYGNFLQSKGLATPVEYQRFVITSFGRKVFEAGGWIAYQAKLQQEDEQKVLELSYSRQNAEAATKSADAAEKSERHAKSASYAAWAAGGLTLLSLILAVLQNCENRTQSSRIDSLNVVVKSIGLSLKSSDSLLNQAQQSQLQARSHAPKTASTLTVKKKK</sequence>
<protein>
    <submittedName>
        <fullName evidence="2">Uncharacterized protein</fullName>
    </submittedName>
</protein>
<comment type="caution">
    <text evidence="2">The sequence shown here is derived from an EMBL/GenBank/DDBJ whole genome shotgun (WGS) entry which is preliminary data.</text>
</comment>
<dbReference type="EMBL" id="QOWE01000014">
    <property type="protein sequence ID" value="RCR68296.1"/>
    <property type="molecule type" value="Genomic_DNA"/>
</dbReference>
<name>A0A368JMM3_9BACT</name>
<evidence type="ECO:0000256" key="1">
    <source>
        <dbReference type="SAM" id="MobiDB-lite"/>
    </source>
</evidence>
<keyword evidence="3" id="KW-1185">Reference proteome</keyword>
<dbReference type="OrthoDB" id="1353263at2"/>
<proteinExistence type="predicted"/>
<organism evidence="2 3">
    <name type="scientific">Larkinella punicea</name>
    <dbReference type="NCBI Taxonomy" id="2315727"/>
    <lineage>
        <taxon>Bacteria</taxon>
        <taxon>Pseudomonadati</taxon>
        <taxon>Bacteroidota</taxon>
        <taxon>Cytophagia</taxon>
        <taxon>Cytophagales</taxon>
        <taxon>Spirosomataceae</taxon>
        <taxon>Larkinella</taxon>
    </lineage>
</organism>
<evidence type="ECO:0000313" key="3">
    <source>
        <dbReference type="Proteomes" id="UP000253383"/>
    </source>
</evidence>
<reference evidence="2 3" key="1">
    <citation type="submission" date="2018-07" db="EMBL/GenBank/DDBJ databases">
        <title>Genome analysis of Larkinella rosea.</title>
        <authorList>
            <person name="Zhou Z."/>
            <person name="Wang G."/>
        </authorList>
    </citation>
    <scope>NUCLEOTIDE SEQUENCE [LARGE SCALE GENOMIC DNA]</scope>
    <source>
        <strain evidence="3">zzj9</strain>
    </source>
</reference>
<dbReference type="AlphaFoldDB" id="A0A368JMM3"/>
<dbReference type="RefSeq" id="WP_114407427.1">
    <property type="nucleotide sequence ID" value="NZ_QOWE01000014.1"/>
</dbReference>
<accession>A0A368JMM3</accession>
<dbReference type="Proteomes" id="UP000253383">
    <property type="component" value="Unassembled WGS sequence"/>
</dbReference>